<feature type="transmembrane region" description="Helical" evidence="2">
    <location>
        <begin position="200"/>
        <end position="219"/>
    </location>
</feature>
<keyword evidence="2" id="KW-1133">Transmembrane helix</keyword>
<keyword evidence="2" id="KW-0812">Transmembrane</keyword>
<evidence type="ECO:0000256" key="1">
    <source>
        <dbReference type="SAM" id="MobiDB-lite"/>
    </source>
</evidence>
<keyword evidence="2" id="KW-0472">Membrane</keyword>
<sequence>MSYFLSEKVKEKIAAGETTYIQEQLKLESFHAAEKDPPSAPPALEELTPGCIEEVSSRFPFGSELEGFVYVLCFLVLLSAFCGWLDRWVTHNRELEVARSHASEALGSFQAVLERGITLATSRQHNVGQGQVRDLEPPDVTGEVDVEESSISASEVTQATTEEVRTVDGATGGESCSKNKVQSSRAGYLIIVEDHEMMMIVKDAAYSVFVIVVVVVVVVDDDDDDDDDGGGGGGGDNDDSGGGGSDNVKDDDDSGGGCQ</sequence>
<evidence type="ECO:0000313" key="3">
    <source>
        <dbReference type="EMBL" id="GFR94585.1"/>
    </source>
</evidence>
<evidence type="ECO:0000313" key="4">
    <source>
        <dbReference type="Proteomes" id="UP000762676"/>
    </source>
</evidence>
<keyword evidence="4" id="KW-1185">Reference proteome</keyword>
<feature type="compositionally biased region" description="Gly residues" evidence="1">
    <location>
        <begin position="230"/>
        <end position="245"/>
    </location>
</feature>
<reference evidence="3 4" key="1">
    <citation type="journal article" date="2021" name="Elife">
        <title>Chloroplast acquisition without the gene transfer in kleptoplastic sea slugs, Plakobranchus ocellatus.</title>
        <authorList>
            <person name="Maeda T."/>
            <person name="Takahashi S."/>
            <person name="Yoshida T."/>
            <person name="Shimamura S."/>
            <person name="Takaki Y."/>
            <person name="Nagai Y."/>
            <person name="Toyoda A."/>
            <person name="Suzuki Y."/>
            <person name="Arimoto A."/>
            <person name="Ishii H."/>
            <person name="Satoh N."/>
            <person name="Nishiyama T."/>
            <person name="Hasebe M."/>
            <person name="Maruyama T."/>
            <person name="Minagawa J."/>
            <person name="Obokata J."/>
            <person name="Shigenobu S."/>
        </authorList>
    </citation>
    <scope>NUCLEOTIDE SEQUENCE [LARGE SCALE GENOMIC DNA]</scope>
</reference>
<gene>
    <name evidence="3" type="ORF">ElyMa_000922700</name>
</gene>
<proteinExistence type="predicted"/>
<comment type="caution">
    <text evidence="3">The sequence shown here is derived from an EMBL/GenBank/DDBJ whole genome shotgun (WGS) entry which is preliminary data.</text>
</comment>
<organism evidence="3 4">
    <name type="scientific">Elysia marginata</name>
    <dbReference type="NCBI Taxonomy" id="1093978"/>
    <lineage>
        <taxon>Eukaryota</taxon>
        <taxon>Metazoa</taxon>
        <taxon>Spiralia</taxon>
        <taxon>Lophotrochozoa</taxon>
        <taxon>Mollusca</taxon>
        <taxon>Gastropoda</taxon>
        <taxon>Heterobranchia</taxon>
        <taxon>Euthyneura</taxon>
        <taxon>Panpulmonata</taxon>
        <taxon>Sacoglossa</taxon>
        <taxon>Placobranchoidea</taxon>
        <taxon>Plakobranchidae</taxon>
        <taxon>Elysia</taxon>
    </lineage>
</organism>
<feature type="region of interest" description="Disordered" evidence="1">
    <location>
        <begin position="147"/>
        <end position="178"/>
    </location>
</feature>
<dbReference type="EMBL" id="BMAT01001878">
    <property type="protein sequence ID" value="GFR94585.1"/>
    <property type="molecule type" value="Genomic_DNA"/>
</dbReference>
<feature type="compositionally biased region" description="Polar residues" evidence="1">
    <location>
        <begin position="149"/>
        <end position="161"/>
    </location>
</feature>
<feature type="transmembrane region" description="Helical" evidence="2">
    <location>
        <begin position="67"/>
        <end position="85"/>
    </location>
</feature>
<feature type="compositionally biased region" description="Acidic residues" evidence="1">
    <location>
        <begin position="249"/>
        <end position="259"/>
    </location>
</feature>
<accession>A0AAV4HAV7</accession>
<protein>
    <submittedName>
        <fullName evidence="3">Uncharacterized protein</fullName>
    </submittedName>
</protein>
<dbReference type="AlphaFoldDB" id="A0AAV4HAV7"/>
<dbReference type="Proteomes" id="UP000762676">
    <property type="component" value="Unassembled WGS sequence"/>
</dbReference>
<name>A0AAV4HAV7_9GAST</name>
<feature type="region of interest" description="Disordered" evidence="1">
    <location>
        <begin position="221"/>
        <end position="259"/>
    </location>
</feature>
<evidence type="ECO:0000256" key="2">
    <source>
        <dbReference type="SAM" id="Phobius"/>
    </source>
</evidence>